<dbReference type="AlphaFoldDB" id="A0AAD4IPR8"/>
<organism evidence="1 2">
    <name type="scientific">Perilla frutescens var. hirtella</name>
    <name type="common">Perilla citriodora</name>
    <name type="synonym">Perilla setoyensis</name>
    <dbReference type="NCBI Taxonomy" id="608512"/>
    <lineage>
        <taxon>Eukaryota</taxon>
        <taxon>Viridiplantae</taxon>
        <taxon>Streptophyta</taxon>
        <taxon>Embryophyta</taxon>
        <taxon>Tracheophyta</taxon>
        <taxon>Spermatophyta</taxon>
        <taxon>Magnoliopsida</taxon>
        <taxon>eudicotyledons</taxon>
        <taxon>Gunneridae</taxon>
        <taxon>Pentapetalae</taxon>
        <taxon>asterids</taxon>
        <taxon>lamiids</taxon>
        <taxon>Lamiales</taxon>
        <taxon>Lamiaceae</taxon>
        <taxon>Nepetoideae</taxon>
        <taxon>Elsholtzieae</taxon>
        <taxon>Perilla</taxon>
    </lineage>
</organism>
<sequence>MMNPSPSTSVSGFLKFVAGEVEKLDDLFLSDNYLMSVKFLEDVLSSLRCFHSQLTLLVQNLQLPLGDKWLDEYMDETSRLWEASHLLKSALSSMQIFYSSASNIPSLIHHHPGLNPQSCTQVIRAINACQREMIALHQENRSVAEIKVQTLSLRFKENVLTTSESRLNRYNGFREVLYAMRNVSTLLLAILVSGLVYCWPQTSFNQVEHIELGASSSGFSTQLVASTANLQQRVANAIEQVQSQPGILVYELQGSILTMDELKMELEGLMQYGGEVIHINNIIHAKVDKLKSCLEVLQCGAEGIIGQLDDFFDEIVEGRKKLLDMHVL</sequence>
<dbReference type="PANTHER" id="PTHR31509">
    <property type="entry name" value="BPS1-LIKE PROTEIN"/>
    <property type="match status" value="1"/>
</dbReference>
<gene>
    <name evidence="1" type="ORF">C2S53_002262</name>
</gene>
<reference evidence="1 2" key="1">
    <citation type="journal article" date="2021" name="Nat. Commun.">
        <title>Incipient diploidization of the medicinal plant Perilla within 10,000 years.</title>
        <authorList>
            <person name="Zhang Y."/>
            <person name="Shen Q."/>
            <person name="Leng L."/>
            <person name="Zhang D."/>
            <person name="Chen S."/>
            <person name="Shi Y."/>
            <person name="Ning Z."/>
            <person name="Chen S."/>
        </authorList>
    </citation>
    <scope>NUCLEOTIDE SEQUENCE [LARGE SCALE GENOMIC DNA]</scope>
    <source>
        <strain evidence="2">cv. PC099</strain>
    </source>
</reference>
<dbReference type="Proteomes" id="UP001190926">
    <property type="component" value="Unassembled WGS sequence"/>
</dbReference>
<protein>
    <submittedName>
        <fullName evidence="1">Uncharacterized protein</fullName>
    </submittedName>
</protein>
<evidence type="ECO:0000313" key="2">
    <source>
        <dbReference type="Proteomes" id="UP001190926"/>
    </source>
</evidence>
<evidence type="ECO:0000313" key="1">
    <source>
        <dbReference type="EMBL" id="KAH6756511.1"/>
    </source>
</evidence>
<name>A0AAD4IPR8_PERFH</name>
<keyword evidence="2" id="KW-1185">Reference proteome</keyword>
<proteinExistence type="predicted"/>
<dbReference type="EMBL" id="SDAM02029555">
    <property type="protein sequence ID" value="KAH6756511.1"/>
    <property type="molecule type" value="Genomic_DNA"/>
</dbReference>
<accession>A0AAD4IPR8</accession>
<comment type="caution">
    <text evidence="1">The sequence shown here is derived from an EMBL/GenBank/DDBJ whole genome shotgun (WGS) entry which is preliminary data.</text>
</comment>